<name>A0A6A5BCS5_NAEFO</name>
<dbReference type="Gene3D" id="1.10.167.10">
    <property type="entry name" value="Regulator of G-protein Signalling 4, domain 2"/>
    <property type="match status" value="1"/>
</dbReference>
<dbReference type="InterPro" id="IPR023393">
    <property type="entry name" value="START-like_dom_sf"/>
</dbReference>
<feature type="region of interest" description="Disordered" evidence="1">
    <location>
        <begin position="207"/>
        <end position="231"/>
    </location>
</feature>
<dbReference type="PANTHER" id="PTHR19308:SF14">
    <property type="entry name" value="START DOMAIN-CONTAINING PROTEIN"/>
    <property type="match status" value="1"/>
</dbReference>
<dbReference type="RefSeq" id="XP_044556596.1">
    <property type="nucleotide sequence ID" value="XM_044700366.1"/>
</dbReference>
<dbReference type="EMBL" id="VFQX01000074">
    <property type="protein sequence ID" value="KAF0971880.1"/>
    <property type="molecule type" value="Genomic_DNA"/>
</dbReference>
<dbReference type="PROSITE" id="PS50132">
    <property type="entry name" value="RGS"/>
    <property type="match status" value="1"/>
</dbReference>
<keyword evidence="4" id="KW-1185">Reference proteome</keyword>
<dbReference type="SMART" id="SM00315">
    <property type="entry name" value="RGS"/>
    <property type="match status" value="1"/>
</dbReference>
<evidence type="ECO:0000313" key="3">
    <source>
        <dbReference type="EMBL" id="KAF0971880.1"/>
    </source>
</evidence>
<evidence type="ECO:0000256" key="1">
    <source>
        <dbReference type="SAM" id="MobiDB-lite"/>
    </source>
</evidence>
<dbReference type="SUPFAM" id="SSF55961">
    <property type="entry name" value="Bet v1-like"/>
    <property type="match status" value="1"/>
</dbReference>
<dbReference type="AlphaFoldDB" id="A0A6A5BCS5"/>
<proteinExistence type="predicted"/>
<dbReference type="Pfam" id="PF00615">
    <property type="entry name" value="RGS"/>
    <property type="match status" value="1"/>
</dbReference>
<dbReference type="SUPFAM" id="SSF48097">
    <property type="entry name" value="Regulator of G-protein signaling, RGS"/>
    <property type="match status" value="1"/>
</dbReference>
<feature type="compositionally biased region" description="Low complexity" evidence="1">
    <location>
        <begin position="207"/>
        <end position="218"/>
    </location>
</feature>
<dbReference type="VEuPathDB" id="AmoebaDB:FDP41_010103"/>
<protein>
    <recommendedName>
        <fullName evidence="2">RGS domain-containing protein</fullName>
    </recommendedName>
</protein>
<feature type="compositionally biased region" description="Basic and acidic residues" evidence="1">
    <location>
        <begin position="221"/>
        <end position="231"/>
    </location>
</feature>
<reference evidence="3 4" key="1">
    <citation type="journal article" date="2019" name="Sci. Rep.">
        <title>Nanopore sequencing improves the draft genome of the human pathogenic amoeba Naegleria fowleri.</title>
        <authorList>
            <person name="Liechti N."/>
            <person name="Schurch N."/>
            <person name="Bruggmann R."/>
            <person name="Wittwer M."/>
        </authorList>
    </citation>
    <scope>NUCLEOTIDE SEQUENCE [LARGE SCALE GENOMIC DNA]</scope>
    <source>
        <strain evidence="3 4">ATCC 30894</strain>
    </source>
</reference>
<dbReference type="InterPro" id="IPR016137">
    <property type="entry name" value="RGS"/>
</dbReference>
<organism evidence="3 4">
    <name type="scientific">Naegleria fowleri</name>
    <name type="common">Brain eating amoeba</name>
    <dbReference type="NCBI Taxonomy" id="5763"/>
    <lineage>
        <taxon>Eukaryota</taxon>
        <taxon>Discoba</taxon>
        <taxon>Heterolobosea</taxon>
        <taxon>Tetramitia</taxon>
        <taxon>Eutetramitia</taxon>
        <taxon>Vahlkampfiidae</taxon>
        <taxon>Naegleria</taxon>
    </lineage>
</organism>
<gene>
    <name evidence="3" type="ORF">FDP41_010103</name>
</gene>
<feature type="domain" description="RGS" evidence="2">
    <location>
        <begin position="32"/>
        <end position="164"/>
    </location>
</feature>
<evidence type="ECO:0000313" key="4">
    <source>
        <dbReference type="Proteomes" id="UP000444721"/>
    </source>
</evidence>
<dbReference type="Proteomes" id="UP000444721">
    <property type="component" value="Unassembled WGS sequence"/>
</dbReference>
<dbReference type="OrthoDB" id="196547at2759"/>
<comment type="caution">
    <text evidence="3">The sequence shown here is derived from an EMBL/GenBank/DDBJ whole genome shotgun (WGS) entry which is preliminary data.</text>
</comment>
<dbReference type="GeneID" id="68117318"/>
<dbReference type="Gene3D" id="3.30.530.20">
    <property type="match status" value="1"/>
</dbReference>
<dbReference type="InterPro" id="IPR036305">
    <property type="entry name" value="RGS_sf"/>
</dbReference>
<dbReference type="PANTHER" id="PTHR19308">
    <property type="entry name" value="PHOSPHATIDYLCHOLINE TRANSFER PROTEIN"/>
    <property type="match status" value="1"/>
</dbReference>
<dbReference type="InterPro" id="IPR044926">
    <property type="entry name" value="RGS_subdomain_2"/>
</dbReference>
<sequence length="538" mass="61752">MVNQDNSSMTSAEVTSSPCSTLEQLIKQYKFKIEAVFDHDEARETFRNFLKKDCLNEEPFIFYEAVEQYNKTRLGKNRFELAHEIIDKFIMVGSSHELNLSMNDRKELLKRWKEISEKNEAITNADLISCPNDLFNIIQDVLFVELKVDNFPRFIASDMFKKFLNKEMKKNPSILDKLGTKKLSTSANTRTSSVDLGNQNAIPISLSRSSVTSSSSSSSEEDQRVHSGDELSTDEKIAKLFENEELNASSSNQIVLPIIDELNPYVSELDYQLVLKLLHSLNNENSWKTLDEKVGMKTCVSEPIYCFNSIHQNSITINNSQPSKTTNRDIPKFILAQTGIMPGTAREIVDTFYGEHVQKFFNDLYKRRFQVDYFHMNPEKDIPYPTSIVYAEVSFPFPFTNRDFIYAKSIIPDQYDPSTRQYNRYSIIMKPTSHHEYPAKTNPVRGIHYLVYVAEKYSKASVRYAAFDVGDMGGKIPASLASSFMKNAAKILHKKSRKAIEKGYELQNIHAVKDHDGGLATLKEYEEYLEKLRKSDTQ</sequence>
<accession>A0A6A5BCS5</accession>
<dbReference type="InterPro" id="IPR051213">
    <property type="entry name" value="START_lipid_transfer"/>
</dbReference>
<dbReference type="VEuPathDB" id="AmoebaDB:NF0121840"/>
<dbReference type="CDD" id="cd07440">
    <property type="entry name" value="RGS"/>
    <property type="match status" value="1"/>
</dbReference>
<dbReference type="VEuPathDB" id="AmoebaDB:NfTy_082480"/>
<evidence type="ECO:0000259" key="2">
    <source>
        <dbReference type="PROSITE" id="PS50132"/>
    </source>
</evidence>